<dbReference type="AlphaFoldDB" id="K6VVT8"/>
<dbReference type="OrthoDB" id="9815923at2"/>
<gene>
    <name evidence="2" type="ORF">AUCHE_26_00060</name>
</gene>
<dbReference type="Gene3D" id="3.90.550.10">
    <property type="entry name" value="Spore Coat Polysaccharide Biosynthesis Protein SpsA, Chain A"/>
    <property type="match status" value="1"/>
</dbReference>
<feature type="domain" description="Glycosyltransferase 2-like" evidence="1">
    <location>
        <begin position="14"/>
        <end position="151"/>
    </location>
</feature>
<dbReference type="CDD" id="cd02511">
    <property type="entry name" value="Beta4Glucosyltransferase"/>
    <property type="match status" value="1"/>
</dbReference>
<accession>K6VVT8</accession>
<reference evidence="2 3" key="1">
    <citation type="submission" date="2012-08" db="EMBL/GenBank/DDBJ databases">
        <title>Whole genome shotgun sequence of Austwickia chelonae NBRC 105200.</title>
        <authorList>
            <person name="Yoshida I."/>
            <person name="Hosoyama A."/>
            <person name="Tsuchikane K."/>
            <person name="Katsumata H."/>
            <person name="Ando Y."/>
            <person name="Ohji S."/>
            <person name="Hamada M."/>
            <person name="Tamura T."/>
            <person name="Yamazoe A."/>
            <person name="Yamazaki S."/>
            <person name="Fujita N."/>
        </authorList>
    </citation>
    <scope>NUCLEOTIDE SEQUENCE [LARGE SCALE GENOMIC DNA]</scope>
    <source>
        <strain evidence="2 3">NBRC 105200</strain>
    </source>
</reference>
<organism evidence="2 3">
    <name type="scientific">Austwickia chelonae NBRC 105200</name>
    <dbReference type="NCBI Taxonomy" id="1184607"/>
    <lineage>
        <taxon>Bacteria</taxon>
        <taxon>Bacillati</taxon>
        <taxon>Actinomycetota</taxon>
        <taxon>Actinomycetes</taxon>
        <taxon>Micrococcales</taxon>
        <taxon>Dermatophilaceae</taxon>
        <taxon>Austwickia</taxon>
    </lineage>
</organism>
<evidence type="ECO:0000259" key="1">
    <source>
        <dbReference type="Pfam" id="PF00535"/>
    </source>
</evidence>
<dbReference type="InterPro" id="IPR001173">
    <property type="entry name" value="Glyco_trans_2-like"/>
</dbReference>
<dbReference type="STRING" id="100225.SAMN05421595_0220"/>
<dbReference type="PANTHER" id="PTHR43630:SF2">
    <property type="entry name" value="GLYCOSYLTRANSFERASE"/>
    <property type="match status" value="1"/>
</dbReference>
<keyword evidence="3" id="KW-1185">Reference proteome</keyword>
<sequence>MKENLDPAPPGRISACLIARDEATRIGRCLDSLRFLGRLLHEVVVYDTGSVDDTREVAAESGTIVITGYWDDDFSRARNAGIEAATGDWALIVDADEEIVVDVDALAVQLRDLPAEMDGLACWVINLDEDGEHTERSRRCGLFRRDRLRYRGAIHESPRTAEGGSPAVQAVGEDVLQIWHHGYRDRTYSVEKVLRNAAIADVEISRLRSRGSTRSDELAWALFHRARSRLTEQERPVAAAEYREVIGLTQDASLRQAALECLMDVHLDSGEHDEAAHCLDALVRTGAPGSYAWWGAVRVAVGLQDLETAEAILAGIDTVETSLGVQAPRHYLWEARAQVAEALGKRSEALAYLLTSMVQTGQVEGKGPWLLRLWDGSIDQLTELVRQRAASPDQVQAVLRELAKGDR</sequence>
<dbReference type="Proteomes" id="UP000008495">
    <property type="component" value="Unassembled WGS sequence"/>
</dbReference>
<dbReference type="InterPro" id="IPR011990">
    <property type="entry name" value="TPR-like_helical_dom_sf"/>
</dbReference>
<protein>
    <recommendedName>
        <fullName evidence="1">Glycosyltransferase 2-like domain-containing protein</fullName>
    </recommendedName>
</protein>
<dbReference type="eggNOG" id="COG0463">
    <property type="taxonomic scope" value="Bacteria"/>
</dbReference>
<dbReference type="InterPro" id="IPR029044">
    <property type="entry name" value="Nucleotide-diphossugar_trans"/>
</dbReference>
<dbReference type="PANTHER" id="PTHR43630">
    <property type="entry name" value="POLY-BETA-1,6-N-ACETYL-D-GLUCOSAMINE SYNTHASE"/>
    <property type="match status" value="1"/>
</dbReference>
<dbReference type="SUPFAM" id="SSF53448">
    <property type="entry name" value="Nucleotide-diphospho-sugar transferases"/>
    <property type="match status" value="1"/>
</dbReference>
<proteinExistence type="predicted"/>
<dbReference type="Pfam" id="PF00535">
    <property type="entry name" value="Glycos_transf_2"/>
    <property type="match status" value="1"/>
</dbReference>
<evidence type="ECO:0000313" key="3">
    <source>
        <dbReference type="Proteomes" id="UP000008495"/>
    </source>
</evidence>
<dbReference type="Gene3D" id="1.25.40.10">
    <property type="entry name" value="Tetratricopeptide repeat domain"/>
    <property type="match status" value="1"/>
</dbReference>
<comment type="caution">
    <text evidence="2">The sequence shown here is derived from an EMBL/GenBank/DDBJ whole genome shotgun (WGS) entry which is preliminary data.</text>
</comment>
<dbReference type="RefSeq" id="WP_006504213.1">
    <property type="nucleotide sequence ID" value="NZ_BAGZ01000026.1"/>
</dbReference>
<name>K6VVT8_9MICO</name>
<evidence type="ECO:0000313" key="2">
    <source>
        <dbReference type="EMBL" id="GAB79455.1"/>
    </source>
</evidence>
<dbReference type="EMBL" id="BAGZ01000026">
    <property type="protein sequence ID" value="GAB79455.1"/>
    <property type="molecule type" value="Genomic_DNA"/>
</dbReference>